<evidence type="ECO:0000256" key="7">
    <source>
        <dbReference type="PIRNR" id="PIRNR017300"/>
    </source>
</evidence>
<feature type="compositionally biased region" description="Basic and acidic residues" evidence="8">
    <location>
        <begin position="399"/>
        <end position="417"/>
    </location>
</feature>
<reference evidence="9 10" key="1">
    <citation type="submission" date="2015-02" db="EMBL/GenBank/DDBJ databases">
        <title>Draft Genome Sequences of Two Closely-Related Aflatoxigenic Aspergillus Species Obtained from the Cote d'Ivoire.</title>
        <authorList>
            <person name="Moore G.G."/>
            <person name="Beltz S.B."/>
            <person name="Mack B.M."/>
        </authorList>
    </citation>
    <scope>NUCLEOTIDE SEQUENCE [LARGE SCALE GENOMIC DNA]</scope>
    <source>
        <strain evidence="9 10">SRRC1432</strain>
    </source>
</reference>
<feature type="compositionally biased region" description="Acidic residues" evidence="8">
    <location>
        <begin position="290"/>
        <end position="317"/>
    </location>
</feature>
<dbReference type="OrthoDB" id="445326at2759"/>
<keyword evidence="4 7" id="KW-0539">Nucleus</keyword>
<dbReference type="EMBL" id="JYKN01000474">
    <property type="protein sequence ID" value="KKK24263.1"/>
    <property type="molecule type" value="Genomic_DNA"/>
</dbReference>
<comment type="function">
    <text evidence="7">Involved in nucleolar processing of pre-18S ribosomal RNA.</text>
</comment>
<feature type="region of interest" description="Disordered" evidence="8">
    <location>
        <begin position="341"/>
        <end position="417"/>
    </location>
</feature>
<evidence type="ECO:0000256" key="5">
    <source>
        <dbReference type="ARBA" id="ARBA00023274"/>
    </source>
</evidence>
<comment type="similarity">
    <text evidence="6 7">Belongs to the MPP10 family.</text>
</comment>
<proteinExistence type="inferred from homology"/>
<sequence length="712" mass="79608">MKQSDRRIGQPESDGNDQVSLPLNSALSAPWDFLCPTKELHTNIADTAKLFLDSLAYSVSDSQTTRQRNQRKRKRTEDDQDATSVLRLKQLYVDGFTSDQVWEQALRIFDSANQEIERDYSLWVETVQQPAGMAQKGSKESSHTFIQDEDSENSELAHDSGDVTDQSSVDDEQPGSESFSEAGDFSQDDMGSNDDEEHNLDDCSISEKSDGNGNEQETYTEDRFGLNDGFFSIDDFNRQTELFEQQDARGDLGDESDEEEIDWHNDPLGAGAIKIPSKQTASIGGKLADAEDVDDSDEEEGPTFDNMDFQDESDLENDDTHAAALGGASWVNTSDIMYADFFAPPPRKASSKKSRPLPKTQPNMSISDNDIDRAMANVHRDLFQDEPSGEDSDNPMDTPDDRRGQHSTHEKQRARIADEIRRLEAANVAKKEWMLSGEARAIERPVNSLIEEHLDFERIGKPVPVVTTEISEGIEELIKRRIISKEFDEVIRRRPGLPDQQNTKKARVELEDSKPQQSLAELYETDHLQANDPNYVDPKNQKLLKEHAEISNLWKEISSQLDTLSNWHYKPRAPQASINVVTDVATITMEDAQPTTSGAVRETATLAPQEIYAPGDATRAAGELVMRNGVPITKDEMSREEKTKLRRQKKQSKAGTEAFKQQSRKASEKQQIVSDLKKGGVRLIGKEGEVTDINGSKIVGASNRNGAHAMKL</sequence>
<gene>
    <name evidence="9" type="ORF">AOCH_001538</name>
</gene>
<dbReference type="GO" id="GO:0006364">
    <property type="term" value="P:rRNA processing"/>
    <property type="evidence" value="ECO:0007669"/>
    <property type="project" value="UniProtKB-KW"/>
</dbReference>
<evidence type="ECO:0000256" key="1">
    <source>
        <dbReference type="ARBA" id="ARBA00004604"/>
    </source>
</evidence>
<dbReference type="GO" id="GO:0032040">
    <property type="term" value="C:small-subunit processome"/>
    <property type="evidence" value="ECO:0007669"/>
    <property type="project" value="TreeGrafter"/>
</dbReference>
<comment type="subcellular location">
    <subcellularLocation>
        <location evidence="1 7">Nucleus</location>
        <location evidence="1 7">Nucleolus</location>
    </subcellularLocation>
</comment>
<keyword evidence="3 7" id="KW-0698">rRNA processing</keyword>
<dbReference type="PANTHER" id="PTHR17039">
    <property type="entry name" value="U3 SMALL NUCLEOLAR RIBONUCLEOPROTEIN PROTEIN MPP10"/>
    <property type="match status" value="1"/>
</dbReference>
<evidence type="ECO:0000313" key="9">
    <source>
        <dbReference type="EMBL" id="KKK24263.1"/>
    </source>
</evidence>
<protein>
    <recommendedName>
        <fullName evidence="7">U3 small nucleolar ribonucleoprotein protein MPP10</fullName>
    </recommendedName>
</protein>
<organism evidence="9 10">
    <name type="scientific">Aspergillus ochraceoroseus</name>
    <dbReference type="NCBI Taxonomy" id="138278"/>
    <lineage>
        <taxon>Eukaryota</taxon>
        <taxon>Fungi</taxon>
        <taxon>Dikarya</taxon>
        <taxon>Ascomycota</taxon>
        <taxon>Pezizomycotina</taxon>
        <taxon>Eurotiomycetes</taxon>
        <taxon>Eurotiomycetidae</taxon>
        <taxon>Eurotiales</taxon>
        <taxon>Aspergillaceae</taxon>
        <taxon>Aspergillus</taxon>
        <taxon>Aspergillus subgen. Nidulantes</taxon>
    </lineage>
</organism>
<evidence type="ECO:0000256" key="4">
    <source>
        <dbReference type="ARBA" id="ARBA00023242"/>
    </source>
</evidence>
<dbReference type="Proteomes" id="UP000034947">
    <property type="component" value="Unassembled WGS sequence"/>
</dbReference>
<evidence type="ECO:0000256" key="8">
    <source>
        <dbReference type="SAM" id="MobiDB-lite"/>
    </source>
</evidence>
<feature type="region of interest" description="Disordered" evidence="8">
    <location>
        <begin position="62"/>
        <end position="81"/>
    </location>
</feature>
<evidence type="ECO:0000256" key="6">
    <source>
        <dbReference type="ARBA" id="ARBA00029455"/>
    </source>
</evidence>
<keyword evidence="2 7" id="KW-0690">Ribosome biogenesis</keyword>
<keyword evidence="5 7" id="KW-0687">Ribonucleoprotein</keyword>
<evidence type="ECO:0000256" key="3">
    <source>
        <dbReference type="ARBA" id="ARBA00022552"/>
    </source>
</evidence>
<keyword evidence="10" id="KW-1185">Reference proteome</keyword>
<evidence type="ECO:0000256" key="2">
    <source>
        <dbReference type="ARBA" id="ARBA00022517"/>
    </source>
</evidence>
<feature type="region of interest" description="Disordered" evidence="8">
    <location>
        <begin position="636"/>
        <end position="673"/>
    </location>
</feature>
<dbReference type="GO" id="GO:0034457">
    <property type="term" value="C:Mpp10 complex"/>
    <property type="evidence" value="ECO:0007669"/>
    <property type="project" value="UniProtKB-UniRule"/>
</dbReference>
<dbReference type="PANTHER" id="PTHR17039:SF0">
    <property type="entry name" value="U3 SMALL NUCLEOLAR RIBONUCLEOPROTEIN PROTEIN MPP10"/>
    <property type="match status" value="1"/>
</dbReference>
<feature type="region of interest" description="Disordered" evidence="8">
    <location>
        <begin position="131"/>
        <end position="321"/>
    </location>
</feature>
<name>A0A0F8UXN4_9EURO</name>
<dbReference type="PIRSF" id="PIRSF017300">
    <property type="entry name" value="snoRNP_Mpp10"/>
    <property type="match status" value="1"/>
</dbReference>
<feature type="compositionally biased region" description="Basic and acidic residues" evidence="8">
    <location>
        <begin position="370"/>
        <end position="383"/>
    </location>
</feature>
<feature type="region of interest" description="Disordered" evidence="8">
    <location>
        <begin position="1"/>
        <end position="21"/>
    </location>
</feature>
<dbReference type="GO" id="GO:0005732">
    <property type="term" value="C:sno(s)RNA-containing ribonucleoprotein complex"/>
    <property type="evidence" value="ECO:0007669"/>
    <property type="project" value="UniProtKB-UniRule"/>
</dbReference>
<dbReference type="VEuPathDB" id="FungiDB:P175DRAFT_0526239"/>
<dbReference type="AlphaFoldDB" id="A0A0F8UXN4"/>
<accession>A0A0F8UXN4</accession>
<feature type="region of interest" description="Disordered" evidence="8">
    <location>
        <begin position="495"/>
        <end position="516"/>
    </location>
</feature>
<comment type="caution">
    <text evidence="9">The sequence shown here is derived from an EMBL/GenBank/DDBJ whole genome shotgun (WGS) entry which is preliminary data.</text>
</comment>
<dbReference type="InterPro" id="IPR012173">
    <property type="entry name" value="Mpp10"/>
</dbReference>
<dbReference type="Pfam" id="PF04006">
    <property type="entry name" value="Mpp10"/>
    <property type="match status" value="2"/>
</dbReference>
<evidence type="ECO:0000313" key="10">
    <source>
        <dbReference type="Proteomes" id="UP000034947"/>
    </source>
</evidence>